<gene>
    <name evidence="2" type="ORF">JDV02_002632</name>
</gene>
<dbReference type="OrthoDB" id="4739627at2759"/>
<dbReference type="AlphaFoldDB" id="A0A9Q8QBD7"/>
<evidence type="ECO:0000313" key="2">
    <source>
        <dbReference type="EMBL" id="UNI16168.1"/>
    </source>
</evidence>
<dbReference type="RefSeq" id="XP_047839649.1">
    <property type="nucleotide sequence ID" value="XM_047983677.1"/>
</dbReference>
<dbReference type="Proteomes" id="UP000829364">
    <property type="component" value="Chromosome 2"/>
</dbReference>
<keyword evidence="3" id="KW-1185">Reference proteome</keyword>
<accession>A0A9Q8QBD7</accession>
<organism evidence="2 3">
    <name type="scientific">Purpureocillium takamizusanense</name>
    <dbReference type="NCBI Taxonomy" id="2060973"/>
    <lineage>
        <taxon>Eukaryota</taxon>
        <taxon>Fungi</taxon>
        <taxon>Dikarya</taxon>
        <taxon>Ascomycota</taxon>
        <taxon>Pezizomycotina</taxon>
        <taxon>Sordariomycetes</taxon>
        <taxon>Hypocreomycetidae</taxon>
        <taxon>Hypocreales</taxon>
        <taxon>Ophiocordycipitaceae</taxon>
        <taxon>Purpureocillium</taxon>
    </lineage>
</organism>
<name>A0A9Q8QBD7_9HYPO</name>
<reference evidence="2" key="1">
    <citation type="submission" date="2021-11" db="EMBL/GenBank/DDBJ databases">
        <title>Purpureocillium_takamizusanense_genome.</title>
        <authorList>
            <person name="Nguyen N.-H."/>
        </authorList>
    </citation>
    <scope>NUCLEOTIDE SEQUENCE</scope>
    <source>
        <strain evidence="2">PT3</strain>
    </source>
</reference>
<dbReference type="KEGG" id="ptkz:JDV02_002632"/>
<dbReference type="GeneID" id="72064593"/>
<evidence type="ECO:0000313" key="3">
    <source>
        <dbReference type="Proteomes" id="UP000829364"/>
    </source>
</evidence>
<evidence type="ECO:0000256" key="1">
    <source>
        <dbReference type="SAM" id="MobiDB-lite"/>
    </source>
</evidence>
<feature type="region of interest" description="Disordered" evidence="1">
    <location>
        <begin position="79"/>
        <end position="117"/>
    </location>
</feature>
<dbReference type="EMBL" id="CP086355">
    <property type="protein sequence ID" value="UNI16168.1"/>
    <property type="molecule type" value="Genomic_DNA"/>
</dbReference>
<protein>
    <submittedName>
        <fullName evidence="2">Uncharacterized protein</fullName>
    </submittedName>
</protein>
<sequence>MCRMVVFTGSCTRCGDSQTWEDLTQHLSCLEAKNNGSFGECEAGVFSEQHDFDHECERCAEEDEGVGDIEDEEMTFTAYSTTTSTGKRGADSTTTNESSNGRKKQRTSAEPTAESAV</sequence>
<proteinExistence type="predicted"/>